<sequence>MRSRLLDLPPELTICILCHLNLSSIISLANAYPSIRPIIEDFVSSYYRSATQEAIVDDNQHCNLPTLDRLAILRSRENGWAKLGVDLKRSIPISYDPSNVQRLESGHFIVSEVYGRGFYSCKLPSKASDHTTWSHIKVENFHDVALSIDEHDLAAAVTLPSDSAKRNQPCQIEVKLLQFSTGNPHPLADFPTVILGDSMPPSAIKIDICEDYIGIVCGNVDVIDSLFQDHVFIINWKTGMQRMHIVVSCGSYFDISFLSSELILLPNTRSATLDIWRIPGISSAPPTRPLLILRLPRTASFVLDPCIMLTHDVSRTATNSNRPFHTAPADLLIGIKIIASMFGPLIFVVVHRRALVALLPDNSESTAGVNVIEQHNDRDIITHWDSTTHESDIIRWSEWGPSITRCFSIRGFGQHMYHRTITAGQRCLIGFPSGNASSEMETPPTSFFILDFNPSTVKLALEPGATSYTACTGPNGTVDVLCTCVLGSQLPFAFQRVNFGIKTIGWLFMDEDQIVAYGKLATDARPMLEVFHMGAEADLRPAQLA</sequence>
<dbReference type="OrthoDB" id="2751409at2759"/>
<protein>
    <recommendedName>
        <fullName evidence="1">F-box domain-containing protein</fullName>
    </recommendedName>
</protein>
<dbReference type="InParanoid" id="A0A369J6G6"/>
<evidence type="ECO:0000313" key="4">
    <source>
        <dbReference type="Proteomes" id="UP000076154"/>
    </source>
</evidence>
<reference evidence="3 4" key="1">
    <citation type="submission" date="2018-04" db="EMBL/GenBank/DDBJ databases">
        <title>Whole genome sequencing of Hypsizygus marmoreus.</title>
        <authorList>
            <person name="Choi I.-G."/>
            <person name="Min B."/>
            <person name="Kim J.-G."/>
            <person name="Kim S."/>
            <person name="Oh Y.-L."/>
            <person name="Kong W.-S."/>
            <person name="Park H."/>
            <person name="Jeong J."/>
            <person name="Song E.-S."/>
        </authorList>
    </citation>
    <scope>NUCLEOTIDE SEQUENCE [LARGE SCALE GENOMIC DNA]</scope>
    <source>
        <strain evidence="3 4">51987-8</strain>
    </source>
</reference>
<evidence type="ECO:0000313" key="2">
    <source>
        <dbReference type="EMBL" id="RDB15393.1"/>
    </source>
</evidence>
<dbReference type="AlphaFoldDB" id="A0A369J6G6"/>
<organism evidence="3 4">
    <name type="scientific">Hypsizygus marmoreus</name>
    <name type="common">White beech mushroom</name>
    <name type="synonym">Agaricus marmoreus</name>
    <dbReference type="NCBI Taxonomy" id="39966"/>
    <lineage>
        <taxon>Eukaryota</taxon>
        <taxon>Fungi</taxon>
        <taxon>Dikarya</taxon>
        <taxon>Basidiomycota</taxon>
        <taxon>Agaricomycotina</taxon>
        <taxon>Agaricomycetes</taxon>
        <taxon>Agaricomycetidae</taxon>
        <taxon>Agaricales</taxon>
        <taxon>Tricholomatineae</taxon>
        <taxon>Lyophyllaceae</taxon>
        <taxon>Hypsizygus</taxon>
    </lineage>
</organism>
<dbReference type="EMBL" id="LUEZ02000170">
    <property type="protein sequence ID" value="RDB15393.1"/>
    <property type="molecule type" value="Genomic_DNA"/>
</dbReference>
<comment type="caution">
    <text evidence="3">The sequence shown here is derived from an EMBL/GenBank/DDBJ whole genome shotgun (WGS) entry which is preliminary data.</text>
</comment>
<evidence type="ECO:0000259" key="1">
    <source>
        <dbReference type="PROSITE" id="PS50181"/>
    </source>
</evidence>
<keyword evidence="4" id="KW-1185">Reference proteome</keyword>
<dbReference type="InterPro" id="IPR001810">
    <property type="entry name" value="F-box_dom"/>
</dbReference>
<name>A0A369J6G6_HYPMA</name>
<dbReference type="PROSITE" id="PS50181">
    <property type="entry name" value="FBOX"/>
    <property type="match status" value="1"/>
</dbReference>
<proteinExistence type="predicted"/>
<accession>A0A369J6G6</accession>
<gene>
    <name evidence="3" type="ORF">Hypma_003494</name>
    <name evidence="2" type="ORF">Hypma_004558</name>
</gene>
<dbReference type="EMBL" id="LUEZ02000137">
    <property type="protein sequence ID" value="RDB15995.1"/>
    <property type="molecule type" value="Genomic_DNA"/>
</dbReference>
<feature type="domain" description="F-box" evidence="1">
    <location>
        <begin position="2"/>
        <end position="50"/>
    </location>
</feature>
<dbReference type="Proteomes" id="UP000076154">
    <property type="component" value="Unassembled WGS sequence"/>
</dbReference>
<evidence type="ECO:0000313" key="3">
    <source>
        <dbReference type="EMBL" id="RDB15995.1"/>
    </source>
</evidence>